<evidence type="ECO:0000259" key="7">
    <source>
        <dbReference type="PROSITE" id="PS50850"/>
    </source>
</evidence>
<feature type="transmembrane region" description="Helical" evidence="6">
    <location>
        <begin position="86"/>
        <end position="105"/>
    </location>
</feature>
<dbReference type="InterPro" id="IPR052714">
    <property type="entry name" value="MFS_Exporter"/>
</dbReference>
<feature type="transmembrane region" description="Helical" evidence="6">
    <location>
        <begin position="202"/>
        <end position="221"/>
    </location>
</feature>
<dbReference type="GO" id="GO:0022857">
    <property type="term" value="F:transmembrane transporter activity"/>
    <property type="evidence" value="ECO:0007669"/>
    <property type="project" value="InterPro"/>
</dbReference>
<dbReference type="PANTHER" id="PTHR23531">
    <property type="entry name" value="QUINOLENE RESISTANCE PROTEIN NORA"/>
    <property type="match status" value="1"/>
</dbReference>
<dbReference type="CDD" id="cd17489">
    <property type="entry name" value="MFS_YfcJ_like"/>
    <property type="match status" value="1"/>
</dbReference>
<keyword evidence="2" id="KW-0813">Transport</keyword>
<dbReference type="AlphaFoldDB" id="A0AB39HRV9"/>
<name>A0AB39HRV9_9BACI</name>
<reference evidence="8" key="1">
    <citation type="submission" date="2024-07" db="EMBL/GenBank/DDBJ databases">
        <title>Halotolerant mesophilic bacterium Ornithinibacillus sp. 4-3, sp. nov., isolated from soil.</title>
        <authorList>
            <person name="Sidarenka A.V."/>
            <person name="Guliayeva D.E."/>
            <person name="Leanovich S.I."/>
            <person name="Hileuskaya K.S."/>
            <person name="Akhremchuk A.E."/>
            <person name="Sikolenko M.A."/>
            <person name="Valentovich L.N."/>
        </authorList>
    </citation>
    <scope>NUCLEOTIDE SEQUENCE</scope>
    <source>
        <strain evidence="8">4-3</strain>
    </source>
</reference>
<evidence type="ECO:0000256" key="3">
    <source>
        <dbReference type="ARBA" id="ARBA00022692"/>
    </source>
</evidence>
<keyword evidence="5 6" id="KW-0472">Membrane</keyword>
<feature type="transmembrane region" description="Helical" evidence="6">
    <location>
        <begin position="281"/>
        <end position="299"/>
    </location>
</feature>
<evidence type="ECO:0000256" key="1">
    <source>
        <dbReference type="ARBA" id="ARBA00004651"/>
    </source>
</evidence>
<dbReference type="PANTHER" id="PTHR23531:SF2">
    <property type="entry name" value="PERMEASE"/>
    <property type="match status" value="1"/>
</dbReference>
<comment type="subcellular location">
    <subcellularLocation>
        <location evidence="1">Cell membrane</location>
        <topology evidence="1">Multi-pass membrane protein</topology>
    </subcellularLocation>
</comment>
<evidence type="ECO:0000256" key="2">
    <source>
        <dbReference type="ARBA" id="ARBA00022448"/>
    </source>
</evidence>
<feature type="transmembrane region" description="Helical" evidence="6">
    <location>
        <begin position="336"/>
        <end position="360"/>
    </location>
</feature>
<evidence type="ECO:0000256" key="6">
    <source>
        <dbReference type="SAM" id="Phobius"/>
    </source>
</evidence>
<keyword evidence="3 6" id="KW-0812">Transmembrane</keyword>
<feature type="transmembrane region" description="Helical" evidence="6">
    <location>
        <begin position="372"/>
        <end position="395"/>
    </location>
</feature>
<dbReference type="PROSITE" id="PS50850">
    <property type="entry name" value="MFS"/>
    <property type="match status" value="1"/>
</dbReference>
<feature type="transmembrane region" description="Helical" evidence="6">
    <location>
        <begin position="117"/>
        <end position="145"/>
    </location>
</feature>
<evidence type="ECO:0000256" key="4">
    <source>
        <dbReference type="ARBA" id="ARBA00022989"/>
    </source>
</evidence>
<dbReference type="GO" id="GO:0005886">
    <property type="term" value="C:plasma membrane"/>
    <property type="evidence" value="ECO:0007669"/>
    <property type="project" value="UniProtKB-SubCell"/>
</dbReference>
<dbReference type="Gene3D" id="1.20.1250.20">
    <property type="entry name" value="MFS general substrate transporter like domains"/>
    <property type="match status" value="1"/>
</dbReference>
<feature type="transmembrane region" description="Helical" evidence="6">
    <location>
        <begin position="254"/>
        <end position="275"/>
    </location>
</feature>
<proteinExistence type="predicted"/>
<dbReference type="InterPro" id="IPR036259">
    <property type="entry name" value="MFS_trans_sf"/>
</dbReference>
<dbReference type="EMBL" id="CP162599">
    <property type="protein sequence ID" value="XDK32736.1"/>
    <property type="molecule type" value="Genomic_DNA"/>
</dbReference>
<dbReference type="InterPro" id="IPR011701">
    <property type="entry name" value="MFS"/>
</dbReference>
<feature type="transmembrane region" description="Helical" evidence="6">
    <location>
        <begin position="53"/>
        <end position="74"/>
    </location>
</feature>
<evidence type="ECO:0000256" key="5">
    <source>
        <dbReference type="ARBA" id="ARBA00023136"/>
    </source>
</evidence>
<feature type="transmembrane region" description="Helical" evidence="6">
    <location>
        <begin position="401"/>
        <end position="421"/>
    </location>
</feature>
<feature type="domain" description="Major facilitator superfamily (MFS) profile" evidence="7">
    <location>
        <begin position="52"/>
        <end position="424"/>
    </location>
</feature>
<dbReference type="InterPro" id="IPR020846">
    <property type="entry name" value="MFS_dom"/>
</dbReference>
<dbReference type="RefSeq" id="WP_368653424.1">
    <property type="nucleotide sequence ID" value="NZ_CP162599.1"/>
</dbReference>
<feature type="transmembrane region" description="Helical" evidence="6">
    <location>
        <begin position="311"/>
        <end position="330"/>
    </location>
</feature>
<keyword evidence="4 6" id="KW-1133">Transmembrane helix</keyword>
<evidence type="ECO:0000313" key="8">
    <source>
        <dbReference type="EMBL" id="XDK32736.1"/>
    </source>
</evidence>
<accession>A0AB39HRV9</accession>
<sequence length="432" mass="47854">MNYIFGIFFISFIIRIRYNIFRASKEGNISMSTQTQKNTQAEATSEKILTRDFILICAANFFIFLGFQMTLPTLPLFVKELGGSDQLIGLIVGVFTFSALVLRPYAGKALDTKGRRFVYMFGIGIFILSIGTYAFVTSIVLLLLLRVVQGAGWGFSTTASGTIATDLIPPSRRGEGMGYYGMSGNVAMAIGPALGLTLVDKISFASLFLICAACGLTTLLLSSKIRYKKVEASPHQSTNIKFDFFEKTAIQPSILLMFITACFGGIASFLPLYAAEKSIDGIEFYFLVYAVSVLLARTFSGKLYDRKGHLYVFPPGAFLILLAMILLTWLPNTWMMLLAAMIYGIGFGSVQPALQAWAVSKAAMHRKGMANATFFSAFDLGIGIGAMTFGQLAYWFGYQSIYFASSISIFISILFYFYFYYRAKQEINRRVL</sequence>
<dbReference type="SUPFAM" id="SSF103473">
    <property type="entry name" value="MFS general substrate transporter"/>
    <property type="match status" value="1"/>
</dbReference>
<protein>
    <submittedName>
        <fullName evidence="8">MFS transporter</fullName>
    </submittedName>
</protein>
<dbReference type="Pfam" id="PF07690">
    <property type="entry name" value="MFS_1"/>
    <property type="match status" value="1"/>
</dbReference>
<organism evidence="8">
    <name type="scientific">Ornithinibacillus sp. 4-3</name>
    <dbReference type="NCBI Taxonomy" id="3231488"/>
    <lineage>
        <taxon>Bacteria</taxon>
        <taxon>Bacillati</taxon>
        <taxon>Bacillota</taxon>
        <taxon>Bacilli</taxon>
        <taxon>Bacillales</taxon>
        <taxon>Bacillaceae</taxon>
        <taxon>Ornithinibacillus</taxon>
    </lineage>
</organism>
<gene>
    <name evidence="8" type="ORF">AB4Y30_17275</name>
</gene>